<evidence type="ECO:0000313" key="2">
    <source>
        <dbReference type="Proteomes" id="UP000602510"/>
    </source>
</evidence>
<keyword evidence="2" id="KW-1185">Reference proteome</keyword>
<comment type="caution">
    <text evidence="1">The sequence shown here is derived from an EMBL/GenBank/DDBJ whole genome shotgun (WGS) entry which is preliminary data.</text>
</comment>
<reference evidence="1" key="1">
    <citation type="submission" date="2020-04" db="EMBL/GenBank/DDBJ databases">
        <title>Hybrid Assembly of Korean Phytophthora infestans isolates.</title>
        <authorList>
            <person name="Prokchorchik M."/>
            <person name="Lee Y."/>
            <person name="Seo J."/>
            <person name="Cho J.-H."/>
            <person name="Park Y.-E."/>
            <person name="Jang D.-C."/>
            <person name="Im J.-S."/>
            <person name="Choi J.-G."/>
            <person name="Park H.-J."/>
            <person name="Lee G.-B."/>
            <person name="Lee Y.-G."/>
            <person name="Hong S.-Y."/>
            <person name="Cho K."/>
            <person name="Sohn K.H."/>
        </authorList>
    </citation>
    <scope>NUCLEOTIDE SEQUENCE</scope>
    <source>
        <strain evidence="1">KR_1_A1</strain>
    </source>
</reference>
<proteinExistence type="predicted"/>
<dbReference type="Proteomes" id="UP000602510">
    <property type="component" value="Unassembled WGS sequence"/>
</dbReference>
<name>A0A833WER6_PHYIN</name>
<evidence type="ECO:0000313" key="1">
    <source>
        <dbReference type="EMBL" id="KAF4039307.1"/>
    </source>
</evidence>
<dbReference type="AlphaFoldDB" id="A0A833WER6"/>
<gene>
    <name evidence="1" type="ORF">GN244_ATG08438</name>
</gene>
<protein>
    <submittedName>
        <fullName evidence="1">Uncharacterized protein</fullName>
    </submittedName>
</protein>
<sequence length="87" mass="9887">MMTPLLLSYHCMQCSSVPLQWQWASQTWAVFFPVLLGVGSAVARTCAEVVDPGVAVTEEELLSWRWRWTLPHRCMHMHALFVALTGL</sequence>
<dbReference type="EMBL" id="WSZM01000176">
    <property type="protein sequence ID" value="KAF4039307.1"/>
    <property type="molecule type" value="Genomic_DNA"/>
</dbReference>
<organism evidence="1 2">
    <name type="scientific">Phytophthora infestans</name>
    <name type="common">Potato late blight agent</name>
    <name type="synonym">Botrytis infestans</name>
    <dbReference type="NCBI Taxonomy" id="4787"/>
    <lineage>
        <taxon>Eukaryota</taxon>
        <taxon>Sar</taxon>
        <taxon>Stramenopiles</taxon>
        <taxon>Oomycota</taxon>
        <taxon>Peronosporomycetes</taxon>
        <taxon>Peronosporales</taxon>
        <taxon>Peronosporaceae</taxon>
        <taxon>Phytophthora</taxon>
    </lineage>
</organism>
<accession>A0A833WER6</accession>